<evidence type="ECO:0000256" key="4">
    <source>
        <dbReference type="ARBA" id="ARBA00022679"/>
    </source>
</evidence>
<dbReference type="PANTHER" id="PTHR41523:SF8">
    <property type="entry name" value="ETHYLENE RESPONSE SENSOR PROTEIN"/>
    <property type="match status" value="1"/>
</dbReference>
<evidence type="ECO:0000256" key="7">
    <source>
        <dbReference type="ARBA" id="ARBA00022840"/>
    </source>
</evidence>
<evidence type="ECO:0000259" key="8">
    <source>
        <dbReference type="Pfam" id="PF02518"/>
    </source>
</evidence>
<keyword evidence="12" id="KW-1185">Reference proteome</keyword>
<keyword evidence="7" id="KW-0067">ATP-binding</keyword>
<keyword evidence="4" id="KW-0808">Transferase</keyword>
<gene>
    <name evidence="11" type="ORF">GCM10010862_21410</name>
</gene>
<name>A0ABQ5W4H9_9HYPH</name>
<dbReference type="RefSeq" id="WP_284340330.1">
    <property type="nucleotide sequence ID" value="NZ_BSNS01000011.1"/>
</dbReference>
<feature type="domain" description="Signal transduction histidine kinase subgroup 2 dimerisation and phosphoacceptor" evidence="9">
    <location>
        <begin position="162"/>
        <end position="234"/>
    </location>
</feature>
<reference evidence="12" key="1">
    <citation type="journal article" date="2019" name="Int. J. Syst. Evol. Microbiol.">
        <title>The Global Catalogue of Microorganisms (GCM) 10K type strain sequencing project: providing services to taxonomists for standard genome sequencing and annotation.</title>
        <authorList>
            <consortium name="The Broad Institute Genomics Platform"/>
            <consortium name="The Broad Institute Genome Sequencing Center for Infectious Disease"/>
            <person name="Wu L."/>
            <person name="Ma J."/>
        </authorList>
    </citation>
    <scope>NUCLEOTIDE SEQUENCE [LARGE SCALE GENOMIC DNA]</scope>
    <source>
        <strain evidence="12">NBRC 112416</strain>
    </source>
</reference>
<protein>
    <recommendedName>
        <fullName evidence="2">histidine kinase</fullName>
        <ecNumber evidence="2">2.7.13.3</ecNumber>
    </recommendedName>
</protein>
<dbReference type="InterPro" id="IPR036890">
    <property type="entry name" value="HATPase_C_sf"/>
</dbReference>
<dbReference type="Pfam" id="PF02518">
    <property type="entry name" value="HATPase_c"/>
    <property type="match status" value="1"/>
</dbReference>
<dbReference type="Pfam" id="PF07568">
    <property type="entry name" value="HisKA_2"/>
    <property type="match status" value="1"/>
</dbReference>
<evidence type="ECO:0000256" key="5">
    <source>
        <dbReference type="ARBA" id="ARBA00022741"/>
    </source>
</evidence>
<dbReference type="Gene3D" id="3.30.565.10">
    <property type="entry name" value="Histidine kinase-like ATPase, C-terminal domain"/>
    <property type="match status" value="1"/>
</dbReference>
<dbReference type="SUPFAM" id="SSF55874">
    <property type="entry name" value="ATPase domain of HSP90 chaperone/DNA topoisomerase II/histidine kinase"/>
    <property type="match status" value="1"/>
</dbReference>
<dbReference type="InterPro" id="IPR003594">
    <property type="entry name" value="HATPase_dom"/>
</dbReference>
<evidence type="ECO:0000256" key="2">
    <source>
        <dbReference type="ARBA" id="ARBA00012438"/>
    </source>
</evidence>
<feature type="domain" description="Histidine kinase/HSP90-like ATPase" evidence="8">
    <location>
        <begin position="263"/>
        <end position="351"/>
    </location>
</feature>
<evidence type="ECO:0000313" key="12">
    <source>
        <dbReference type="Proteomes" id="UP001156691"/>
    </source>
</evidence>
<dbReference type="InterPro" id="IPR000014">
    <property type="entry name" value="PAS"/>
</dbReference>
<dbReference type="Pfam" id="PF13188">
    <property type="entry name" value="PAS_8"/>
    <property type="match status" value="1"/>
</dbReference>
<dbReference type="EC" id="2.7.13.3" evidence="2"/>
<comment type="catalytic activity">
    <reaction evidence="1">
        <text>ATP + protein L-histidine = ADP + protein N-phospho-L-histidine.</text>
        <dbReference type="EC" id="2.7.13.3"/>
    </reaction>
</comment>
<dbReference type="InterPro" id="IPR035965">
    <property type="entry name" value="PAS-like_dom_sf"/>
</dbReference>
<keyword evidence="3" id="KW-0597">Phosphoprotein</keyword>
<evidence type="ECO:0000313" key="11">
    <source>
        <dbReference type="EMBL" id="GLQ54882.1"/>
    </source>
</evidence>
<feature type="domain" description="PAS" evidence="10">
    <location>
        <begin position="27"/>
        <end position="76"/>
    </location>
</feature>
<dbReference type="SUPFAM" id="SSF55785">
    <property type="entry name" value="PYP-like sensor domain (PAS domain)"/>
    <property type="match status" value="1"/>
</dbReference>
<evidence type="ECO:0000256" key="3">
    <source>
        <dbReference type="ARBA" id="ARBA00022553"/>
    </source>
</evidence>
<dbReference type="GO" id="GO:0016301">
    <property type="term" value="F:kinase activity"/>
    <property type="evidence" value="ECO:0007669"/>
    <property type="project" value="UniProtKB-KW"/>
</dbReference>
<evidence type="ECO:0000256" key="6">
    <source>
        <dbReference type="ARBA" id="ARBA00022777"/>
    </source>
</evidence>
<evidence type="ECO:0000256" key="1">
    <source>
        <dbReference type="ARBA" id="ARBA00000085"/>
    </source>
</evidence>
<proteinExistence type="predicted"/>
<dbReference type="Proteomes" id="UP001156691">
    <property type="component" value="Unassembled WGS sequence"/>
</dbReference>
<organism evidence="11 12">
    <name type="scientific">Devosia nitrariae</name>
    <dbReference type="NCBI Taxonomy" id="2071872"/>
    <lineage>
        <taxon>Bacteria</taxon>
        <taxon>Pseudomonadati</taxon>
        <taxon>Pseudomonadota</taxon>
        <taxon>Alphaproteobacteria</taxon>
        <taxon>Hyphomicrobiales</taxon>
        <taxon>Devosiaceae</taxon>
        <taxon>Devosia</taxon>
    </lineage>
</organism>
<accession>A0ABQ5W4H9</accession>
<dbReference type="Gene3D" id="3.30.450.20">
    <property type="entry name" value="PAS domain"/>
    <property type="match status" value="1"/>
</dbReference>
<dbReference type="PANTHER" id="PTHR41523">
    <property type="entry name" value="TWO-COMPONENT SYSTEM SENSOR PROTEIN"/>
    <property type="match status" value="1"/>
</dbReference>
<keyword evidence="6 11" id="KW-0418">Kinase</keyword>
<dbReference type="EMBL" id="BSNS01000011">
    <property type="protein sequence ID" value="GLQ54882.1"/>
    <property type="molecule type" value="Genomic_DNA"/>
</dbReference>
<keyword evidence="5" id="KW-0547">Nucleotide-binding</keyword>
<evidence type="ECO:0000259" key="9">
    <source>
        <dbReference type="Pfam" id="PF07568"/>
    </source>
</evidence>
<sequence length="358" mass="38505">MSGDTDENAQVEELLDTPRLADALESERFKQFLDHVPFAVAVSELNPSERLTYANLEFERLTGTSVASVEGRPWNALPVKVAATDGGEELGSAVMSSEDYLGTYLVGEESSAVVVDAWSSIIENEKGVALFRLVALARTDHRSGRQEDLARQVEEKDMQLRELQHRVKNNLQMITALIRLEAKNQPGDGLAAGFSKLAGRIESLALLYRSLSSEGQPDSIDLGVYLSQVASGVMAVHGVEGIHLDLQVDTWPVSLDVAMPTGLVVNELMTNSLKHAFNGREGGTIVLKSLVDDTGCRITVADDGIGLDESEAWPRPGKLSALIVQSLRQNAGATFSIVSSPGAGMKVDIFFARASASP</sequence>
<dbReference type="InterPro" id="IPR011495">
    <property type="entry name" value="Sig_transdc_His_kin_sub2_dim/P"/>
</dbReference>
<evidence type="ECO:0000259" key="10">
    <source>
        <dbReference type="Pfam" id="PF13188"/>
    </source>
</evidence>
<comment type="caution">
    <text evidence="11">The sequence shown here is derived from an EMBL/GenBank/DDBJ whole genome shotgun (WGS) entry which is preliminary data.</text>
</comment>